<evidence type="ECO:0000256" key="2">
    <source>
        <dbReference type="ARBA" id="ARBA00023125"/>
    </source>
</evidence>
<dbReference type="Pfam" id="PF21943">
    <property type="entry name" value="TetR_C_46"/>
    <property type="match status" value="1"/>
</dbReference>
<evidence type="ECO:0000259" key="6">
    <source>
        <dbReference type="PROSITE" id="PS50977"/>
    </source>
</evidence>
<proteinExistence type="predicted"/>
<keyword evidence="1" id="KW-0805">Transcription regulation</keyword>
<evidence type="ECO:0000313" key="7">
    <source>
        <dbReference type="EMBL" id="GAA4284072.1"/>
    </source>
</evidence>
<dbReference type="PRINTS" id="PR00455">
    <property type="entry name" value="HTHTETR"/>
</dbReference>
<dbReference type="PANTHER" id="PTHR30055">
    <property type="entry name" value="HTH-TYPE TRANSCRIPTIONAL REGULATOR RUTR"/>
    <property type="match status" value="1"/>
</dbReference>
<gene>
    <name evidence="7" type="ORF">GCM10022261_16030</name>
</gene>
<dbReference type="Proteomes" id="UP001501586">
    <property type="component" value="Unassembled WGS sequence"/>
</dbReference>
<reference evidence="8" key="1">
    <citation type="journal article" date="2019" name="Int. J. Syst. Evol. Microbiol.">
        <title>The Global Catalogue of Microorganisms (GCM) 10K type strain sequencing project: providing services to taxonomists for standard genome sequencing and annotation.</title>
        <authorList>
            <consortium name="The Broad Institute Genomics Platform"/>
            <consortium name="The Broad Institute Genome Sequencing Center for Infectious Disease"/>
            <person name="Wu L."/>
            <person name="Ma J."/>
        </authorList>
    </citation>
    <scope>NUCLEOTIDE SEQUENCE [LARGE SCALE GENOMIC DNA]</scope>
    <source>
        <strain evidence="8">JCM 17458</strain>
    </source>
</reference>
<protein>
    <submittedName>
        <fullName evidence="7">TetR/AcrR family transcriptional regulator</fullName>
    </submittedName>
</protein>
<comment type="caution">
    <text evidence="7">The sequence shown here is derived from an EMBL/GenBank/DDBJ whole genome shotgun (WGS) entry which is preliminary data.</text>
</comment>
<dbReference type="InterPro" id="IPR050109">
    <property type="entry name" value="HTH-type_TetR-like_transc_reg"/>
</dbReference>
<dbReference type="RefSeq" id="WP_236864190.1">
    <property type="nucleotide sequence ID" value="NZ_BAABAZ010000005.1"/>
</dbReference>
<dbReference type="PROSITE" id="PS01081">
    <property type="entry name" value="HTH_TETR_1"/>
    <property type="match status" value="1"/>
</dbReference>
<feature type="compositionally biased region" description="Basic and acidic residues" evidence="5">
    <location>
        <begin position="200"/>
        <end position="213"/>
    </location>
</feature>
<organism evidence="7 8">
    <name type="scientific">Brevibacterium daeguense</name>
    <dbReference type="NCBI Taxonomy" id="909936"/>
    <lineage>
        <taxon>Bacteria</taxon>
        <taxon>Bacillati</taxon>
        <taxon>Actinomycetota</taxon>
        <taxon>Actinomycetes</taxon>
        <taxon>Micrococcales</taxon>
        <taxon>Brevibacteriaceae</taxon>
        <taxon>Brevibacterium</taxon>
    </lineage>
</organism>
<dbReference type="PANTHER" id="PTHR30055:SF160">
    <property type="entry name" value="TRANSCRIPTIONAL REGULATORY PROTEIN (PROBABLY ASNC-FAMILY)-RELATED"/>
    <property type="match status" value="1"/>
</dbReference>
<dbReference type="InterPro" id="IPR023772">
    <property type="entry name" value="DNA-bd_HTH_TetR-type_CS"/>
</dbReference>
<dbReference type="EMBL" id="BAABAZ010000005">
    <property type="protein sequence ID" value="GAA4284072.1"/>
    <property type="molecule type" value="Genomic_DNA"/>
</dbReference>
<sequence length="213" mass="23560">MSRAQRLPQAQRRSQLVAVATEVFAESGYRTASMDDVAEAAGVSKPVLYQHFDSKQALYLAVIDAAAEVFDGILTQALHSTEDNEERVAATFSAYFSFVIEHRPQFTVVFRSDSYEPAAEQKVNQVRRLSAERIAQVISENTMTTPAEASLLGQSIIGMAERSALQFVSGPELDAASTARLMTYFLWRGISSFPTSEDESERHGGSTRPWELE</sequence>
<keyword evidence="2 4" id="KW-0238">DNA-binding</keyword>
<evidence type="ECO:0000256" key="1">
    <source>
        <dbReference type="ARBA" id="ARBA00023015"/>
    </source>
</evidence>
<keyword evidence="3" id="KW-0804">Transcription</keyword>
<dbReference type="InterPro" id="IPR036271">
    <property type="entry name" value="Tet_transcr_reg_TetR-rel_C_sf"/>
</dbReference>
<name>A0ABP8EJD2_9MICO</name>
<evidence type="ECO:0000313" key="8">
    <source>
        <dbReference type="Proteomes" id="UP001501586"/>
    </source>
</evidence>
<dbReference type="Gene3D" id="1.10.357.10">
    <property type="entry name" value="Tetracycline Repressor, domain 2"/>
    <property type="match status" value="1"/>
</dbReference>
<dbReference type="PROSITE" id="PS50977">
    <property type="entry name" value="HTH_TETR_2"/>
    <property type="match status" value="1"/>
</dbReference>
<dbReference type="SUPFAM" id="SSF46689">
    <property type="entry name" value="Homeodomain-like"/>
    <property type="match status" value="1"/>
</dbReference>
<dbReference type="InterPro" id="IPR009057">
    <property type="entry name" value="Homeodomain-like_sf"/>
</dbReference>
<accession>A0ABP8EJD2</accession>
<feature type="DNA-binding region" description="H-T-H motif" evidence="4">
    <location>
        <begin position="33"/>
        <end position="52"/>
    </location>
</feature>
<evidence type="ECO:0000256" key="5">
    <source>
        <dbReference type="SAM" id="MobiDB-lite"/>
    </source>
</evidence>
<evidence type="ECO:0000256" key="3">
    <source>
        <dbReference type="ARBA" id="ARBA00023163"/>
    </source>
</evidence>
<dbReference type="SUPFAM" id="SSF48498">
    <property type="entry name" value="Tetracyclin repressor-like, C-terminal domain"/>
    <property type="match status" value="1"/>
</dbReference>
<feature type="domain" description="HTH tetR-type" evidence="6">
    <location>
        <begin position="10"/>
        <end position="70"/>
    </location>
</feature>
<evidence type="ECO:0000256" key="4">
    <source>
        <dbReference type="PROSITE-ProRule" id="PRU00335"/>
    </source>
</evidence>
<dbReference type="Pfam" id="PF00440">
    <property type="entry name" value="TetR_N"/>
    <property type="match status" value="1"/>
</dbReference>
<feature type="region of interest" description="Disordered" evidence="5">
    <location>
        <begin position="194"/>
        <end position="213"/>
    </location>
</feature>
<keyword evidence="8" id="KW-1185">Reference proteome</keyword>
<dbReference type="InterPro" id="IPR001647">
    <property type="entry name" value="HTH_TetR"/>
</dbReference>
<dbReference type="InterPro" id="IPR054129">
    <property type="entry name" value="DesT_TetR_C"/>
</dbReference>